<dbReference type="AlphaFoldDB" id="A0AAD1YVN1"/>
<dbReference type="Pfam" id="PF13890">
    <property type="entry name" value="Rab3-GTPase_cat"/>
    <property type="match status" value="1"/>
</dbReference>
<reference evidence="2" key="1">
    <citation type="submission" date="2023-05" db="EMBL/GenBank/DDBJ databases">
        <authorList>
            <person name="Huff M."/>
        </authorList>
    </citation>
    <scope>NUCLEOTIDE SEQUENCE</scope>
</reference>
<evidence type="ECO:0000259" key="1">
    <source>
        <dbReference type="Pfam" id="PF13890"/>
    </source>
</evidence>
<dbReference type="Proteomes" id="UP000834106">
    <property type="component" value="Chromosome 2"/>
</dbReference>
<dbReference type="PANTHER" id="PTHR21422:SF10">
    <property type="entry name" value="RAB3 GTPASE-ACTIVATING PROTEIN CATALYTIC SUBUNIT"/>
    <property type="match status" value="1"/>
</dbReference>
<protein>
    <recommendedName>
        <fullName evidence="1">Rab3GAP catalytic subunit conserved domain-containing protein</fullName>
    </recommendedName>
</protein>
<accession>A0AAD1YVN1</accession>
<dbReference type="InterPro" id="IPR026147">
    <property type="entry name" value="Rab3GAP1_conserved"/>
</dbReference>
<dbReference type="GO" id="GO:0005096">
    <property type="term" value="F:GTPase activator activity"/>
    <property type="evidence" value="ECO:0007669"/>
    <property type="project" value="InterPro"/>
</dbReference>
<organism evidence="2 3">
    <name type="scientific">Fraxinus pennsylvanica</name>
    <dbReference type="NCBI Taxonomy" id="56036"/>
    <lineage>
        <taxon>Eukaryota</taxon>
        <taxon>Viridiplantae</taxon>
        <taxon>Streptophyta</taxon>
        <taxon>Embryophyta</taxon>
        <taxon>Tracheophyta</taxon>
        <taxon>Spermatophyta</taxon>
        <taxon>Magnoliopsida</taxon>
        <taxon>eudicotyledons</taxon>
        <taxon>Gunneridae</taxon>
        <taxon>Pentapetalae</taxon>
        <taxon>asterids</taxon>
        <taxon>lamiids</taxon>
        <taxon>Lamiales</taxon>
        <taxon>Oleaceae</taxon>
        <taxon>Oleeae</taxon>
        <taxon>Fraxinus</taxon>
    </lineage>
</organism>
<feature type="domain" description="Rab3GAP catalytic subunit conserved" evidence="1">
    <location>
        <begin position="69"/>
        <end position="124"/>
    </location>
</feature>
<dbReference type="EMBL" id="OU503037">
    <property type="protein sequence ID" value="CAI9757011.1"/>
    <property type="molecule type" value="Genomic_DNA"/>
</dbReference>
<dbReference type="InterPro" id="IPR045700">
    <property type="entry name" value="Rab3GAP1"/>
</dbReference>
<evidence type="ECO:0000313" key="2">
    <source>
        <dbReference type="EMBL" id="CAI9757011.1"/>
    </source>
</evidence>
<keyword evidence="3" id="KW-1185">Reference proteome</keyword>
<evidence type="ECO:0000313" key="3">
    <source>
        <dbReference type="Proteomes" id="UP000834106"/>
    </source>
</evidence>
<gene>
    <name evidence="2" type="ORF">FPE_LOCUS4441</name>
</gene>
<dbReference type="PANTHER" id="PTHR21422">
    <property type="entry name" value="RAB3 GTPASE-ACTIVATING PROTEIN CATALYTIC SUBUNIT"/>
    <property type="match status" value="1"/>
</dbReference>
<name>A0AAD1YVN1_9LAMI</name>
<sequence>MVQSCQEVTDLRSRPAPIKTKQDWHERLRNIRIGKKGAEDSEKTENSIVYAIFDENLYFMSEREISESEAANPGCILEDFVRWHSPPDWMENDTNTEVNITSAGVDLLSAKGQLSTRMQKEGNPFKWLCFQELLVMKLNL</sequence>
<proteinExistence type="predicted"/>